<dbReference type="InterPro" id="IPR005747">
    <property type="entry name" value="MutS2"/>
</dbReference>
<dbReference type="NCBIfam" id="TIGR01069">
    <property type="entry name" value="mutS2"/>
    <property type="match status" value="1"/>
</dbReference>
<dbReference type="InterPro" id="IPR002625">
    <property type="entry name" value="Smr_dom"/>
</dbReference>
<evidence type="ECO:0000256" key="8">
    <source>
        <dbReference type="HAMAP-Rule" id="MF_00092"/>
    </source>
</evidence>
<dbReference type="SUPFAM" id="SSF48334">
    <property type="entry name" value="DNA repair protein MutS, domain III"/>
    <property type="match status" value="1"/>
</dbReference>
<dbReference type="GO" id="GO:0072344">
    <property type="term" value="P:rescue of stalled ribosome"/>
    <property type="evidence" value="ECO:0007669"/>
    <property type="project" value="UniProtKB-UniRule"/>
</dbReference>
<comment type="caution">
    <text evidence="11">The sequence shown here is derived from an EMBL/GenBank/DDBJ whole genome shotgun (WGS) entry which is preliminary data.</text>
</comment>
<dbReference type="PANTHER" id="PTHR48466">
    <property type="entry name" value="OS10G0509000 PROTEIN-RELATED"/>
    <property type="match status" value="1"/>
</dbReference>
<dbReference type="PROSITE" id="PS50828">
    <property type="entry name" value="SMR"/>
    <property type="match status" value="1"/>
</dbReference>
<evidence type="ECO:0000256" key="7">
    <source>
        <dbReference type="ARBA" id="ARBA00023125"/>
    </source>
</evidence>
<dbReference type="InterPro" id="IPR046893">
    <property type="entry name" value="MSSS"/>
</dbReference>
<dbReference type="Proteomes" id="UP000295500">
    <property type="component" value="Unassembled WGS sequence"/>
</dbReference>
<evidence type="ECO:0000256" key="6">
    <source>
        <dbReference type="ARBA" id="ARBA00022884"/>
    </source>
</evidence>
<feature type="coiled-coil region" evidence="9">
    <location>
        <begin position="527"/>
        <end position="597"/>
    </location>
</feature>
<evidence type="ECO:0000259" key="10">
    <source>
        <dbReference type="PROSITE" id="PS50828"/>
    </source>
</evidence>
<reference evidence="11 12" key="1">
    <citation type="submission" date="2019-03" db="EMBL/GenBank/DDBJ databases">
        <title>Genomic Encyclopedia of Type Strains, Phase IV (KMG-IV): sequencing the most valuable type-strain genomes for metagenomic binning, comparative biology and taxonomic classification.</title>
        <authorList>
            <person name="Goeker M."/>
        </authorList>
    </citation>
    <scope>NUCLEOTIDE SEQUENCE [LARGE SCALE GENOMIC DNA]</scope>
    <source>
        <strain evidence="11 12">DSM 28287</strain>
    </source>
</reference>
<keyword evidence="4 8" id="KW-0378">Hydrolase</keyword>
<dbReference type="InterPro" id="IPR007696">
    <property type="entry name" value="DNA_mismatch_repair_MutS_core"/>
</dbReference>
<dbReference type="GO" id="GO:0006298">
    <property type="term" value="P:mismatch repair"/>
    <property type="evidence" value="ECO:0007669"/>
    <property type="project" value="InterPro"/>
</dbReference>
<accession>A0A4R6QCX3</accession>
<dbReference type="Gene3D" id="3.30.1370.110">
    <property type="match status" value="1"/>
</dbReference>
<protein>
    <recommendedName>
        <fullName evidence="8">Endonuclease MutS2</fullName>
        <ecNumber evidence="8">3.1.-.-</ecNumber>
    </recommendedName>
    <alternativeName>
        <fullName evidence="8">Ribosome-associated protein quality control-upstream factor</fullName>
        <shortName evidence="8">RQC-upstream factor</shortName>
        <shortName evidence="8">RqcU</shortName>
        <ecNumber evidence="8">3.6.4.-</ecNumber>
    </alternativeName>
</protein>
<keyword evidence="5 8" id="KW-0067">ATP-binding</keyword>
<dbReference type="PROSITE" id="PS00486">
    <property type="entry name" value="DNA_MISMATCH_REPAIR_2"/>
    <property type="match status" value="1"/>
</dbReference>
<feature type="domain" description="Smr" evidence="10">
    <location>
        <begin position="741"/>
        <end position="792"/>
    </location>
</feature>
<keyword evidence="8" id="KW-0255">Endonuclease</keyword>
<dbReference type="HAMAP" id="MF_00092">
    <property type="entry name" value="MutS2"/>
    <property type="match status" value="1"/>
</dbReference>
<dbReference type="FunFam" id="3.40.50.300:FF:000830">
    <property type="entry name" value="Endonuclease MutS2"/>
    <property type="match status" value="1"/>
</dbReference>
<dbReference type="CDD" id="cd03280">
    <property type="entry name" value="ABC_MutS2"/>
    <property type="match status" value="1"/>
</dbReference>
<comment type="function">
    <text evidence="8">Endonuclease that is involved in the suppression of homologous recombination and thus may have a key role in the control of bacterial genetic diversity.</text>
</comment>
<dbReference type="GO" id="GO:0005524">
    <property type="term" value="F:ATP binding"/>
    <property type="evidence" value="ECO:0007669"/>
    <property type="project" value="UniProtKB-UniRule"/>
</dbReference>
<dbReference type="GO" id="GO:0016887">
    <property type="term" value="F:ATP hydrolysis activity"/>
    <property type="evidence" value="ECO:0007669"/>
    <property type="project" value="InterPro"/>
</dbReference>
<dbReference type="InterPro" id="IPR000432">
    <property type="entry name" value="DNA_mismatch_repair_MutS_C"/>
</dbReference>
<keyword evidence="1 8" id="KW-0540">Nuclease</keyword>
<proteinExistence type="inferred from homology"/>
<evidence type="ECO:0000256" key="1">
    <source>
        <dbReference type="ARBA" id="ARBA00022722"/>
    </source>
</evidence>
<dbReference type="EMBL" id="SNXO01000002">
    <property type="protein sequence ID" value="TDP59806.1"/>
    <property type="molecule type" value="Genomic_DNA"/>
</dbReference>
<dbReference type="GO" id="GO:0140664">
    <property type="term" value="F:ATP-dependent DNA damage sensor activity"/>
    <property type="evidence" value="ECO:0007669"/>
    <property type="project" value="InterPro"/>
</dbReference>
<gene>
    <name evidence="8" type="primary">mutS2</name>
    <name evidence="8" type="synonym">rqcU</name>
    <name evidence="11" type="ORF">EV211_10245</name>
</gene>
<dbReference type="OrthoDB" id="9808166at2"/>
<evidence type="ECO:0000256" key="9">
    <source>
        <dbReference type="SAM" id="Coils"/>
    </source>
</evidence>
<dbReference type="RefSeq" id="WP_133527508.1">
    <property type="nucleotide sequence ID" value="NZ_SNXO01000002.1"/>
</dbReference>
<dbReference type="InterPro" id="IPR036063">
    <property type="entry name" value="Smr_dom_sf"/>
</dbReference>
<feature type="binding site" evidence="8">
    <location>
        <begin position="332"/>
        <end position="339"/>
    </location>
    <ligand>
        <name>ATP</name>
        <dbReference type="ChEBI" id="CHEBI:30616"/>
    </ligand>
</feature>
<keyword evidence="3 8" id="KW-0547">Nucleotide-binding</keyword>
<comment type="subunit">
    <text evidence="8">Homodimer. Binds to stalled ribosomes, contacting rRNA.</text>
</comment>
<comment type="function">
    <text evidence="8">Acts as a ribosome collision sensor, splitting the ribosome into its 2 subunits. Detects stalled/collided 70S ribosomes which it binds and splits by an ATP-hydrolysis driven conformational change. Acts upstream of the ribosome quality control system (RQC), a ribosome-associated complex that mediates the extraction of incompletely synthesized nascent chains from stalled ribosomes and their subsequent degradation. Probably generates substrates for RQC.</text>
</comment>
<dbReference type="EC" id="3.6.4.-" evidence="8"/>
<keyword evidence="7 8" id="KW-0238">DNA-binding</keyword>
<dbReference type="AlphaFoldDB" id="A0A4R6QCX3"/>
<keyword evidence="6 8" id="KW-0694">RNA-binding</keyword>
<sequence>MNKRAIEVLEYNKIIELLMEQAGCEMSRQIAADLKPGTDIRDITEELRSTTEAVDLIVHKGALPTEGLYDIRSAVGLARKGGCLTPKQLLQIHFDLAIAGRTVSYLKNDVPPMPLLMSLAELIVPHPRLEEEIDRCILSEDEIADNASSQLRSIRRGILRQNETIRNRLSQMVNSSNNRTYLQDAIVTMRDGRYVIPVKQEHRAHFPGIVHDQSKAGATLFIEPQVIVNMNNELRELELAEQAEIAKILQDLSDQVGECYHDLINNQDILIKLDFAMAKGKLSQKMKGEAPIIDEAGVLIIREGRHPLLKVKKVVPINVAIGKEYRTLVVTGPNTGGKTVTLKTIGLLSMMAQSGLHIPASSESRIPIYKDIFADIGDEQSIEQSLSTFSSHMKNIVEIVEKADEDSLVLLDELGAGTDPTEGAALAISILEKLLCKHVTTVATTHYTEIKKYALSTDGVENASMEFDVETLSPTYRLSIGLPGKSNAFEISRKLGLEDDIIDRAGQLIERGDIEFEDVISAIDEDKKKAEAERMEAAALKLAMEKQQDELQRQAEDFKKQKAKLMADAREEARDMLRDARETADQVQKELKALSKMDSLGARNKGFDRSRRRLKESEGKYAERIIKQVNNNPVSASELSVGDRVKVLSLDQNGEILTLPDDKGDLTVQVGIMKASVNLDDLVLINDGKEAAKAKRKAKTSYGSMMKYKTQSVSASVNVRGDNLDDAKMDVGKYLDDAYIAGLKEVTVIHGRGEGILKEGLRKYFKTNKHVASFRAGNYNEGGDGVTIVKLKSE</sequence>
<dbReference type="Pfam" id="PF20297">
    <property type="entry name" value="MSSS"/>
    <property type="match status" value="1"/>
</dbReference>
<dbReference type="GO" id="GO:0045910">
    <property type="term" value="P:negative regulation of DNA recombination"/>
    <property type="evidence" value="ECO:0007669"/>
    <property type="project" value="InterPro"/>
</dbReference>
<dbReference type="Pfam" id="PF01713">
    <property type="entry name" value="Smr"/>
    <property type="match status" value="1"/>
</dbReference>
<evidence type="ECO:0000256" key="4">
    <source>
        <dbReference type="ARBA" id="ARBA00022801"/>
    </source>
</evidence>
<evidence type="ECO:0000313" key="11">
    <source>
        <dbReference type="EMBL" id="TDP59806.1"/>
    </source>
</evidence>
<dbReference type="GO" id="GO:0004519">
    <property type="term" value="F:endonuclease activity"/>
    <property type="evidence" value="ECO:0007669"/>
    <property type="project" value="UniProtKB-UniRule"/>
</dbReference>
<organism evidence="11 12">
    <name type="scientific">Aminicella lysinilytica</name>
    <dbReference type="NCBI Taxonomy" id="433323"/>
    <lineage>
        <taxon>Bacteria</taxon>
        <taxon>Bacillati</taxon>
        <taxon>Bacillota</taxon>
        <taxon>Clostridia</taxon>
        <taxon>Peptostreptococcales</taxon>
        <taxon>Anaerovoracaceae</taxon>
        <taxon>Aminicella</taxon>
    </lineage>
</organism>
<keyword evidence="9" id="KW-0175">Coiled coil</keyword>
<evidence type="ECO:0000313" key="12">
    <source>
        <dbReference type="Proteomes" id="UP000295500"/>
    </source>
</evidence>
<dbReference type="Gene3D" id="3.40.50.300">
    <property type="entry name" value="P-loop containing nucleotide triphosphate hydrolases"/>
    <property type="match status" value="1"/>
</dbReference>
<evidence type="ECO:0000256" key="3">
    <source>
        <dbReference type="ARBA" id="ARBA00022741"/>
    </source>
</evidence>
<dbReference type="SMART" id="SM00534">
    <property type="entry name" value="MUTSac"/>
    <property type="match status" value="1"/>
</dbReference>
<dbReference type="InterPro" id="IPR036187">
    <property type="entry name" value="DNA_mismatch_repair_MutS_sf"/>
</dbReference>
<dbReference type="SMART" id="SM00463">
    <property type="entry name" value="SMR"/>
    <property type="match status" value="1"/>
</dbReference>
<dbReference type="SUPFAM" id="SSF160443">
    <property type="entry name" value="SMR domain-like"/>
    <property type="match status" value="1"/>
</dbReference>
<keyword evidence="2 8" id="KW-0699">rRNA-binding</keyword>
<dbReference type="InterPro" id="IPR027417">
    <property type="entry name" value="P-loop_NTPase"/>
</dbReference>
<dbReference type="PIRSF" id="PIRSF005814">
    <property type="entry name" value="MutS_YshD"/>
    <property type="match status" value="1"/>
</dbReference>
<keyword evidence="12" id="KW-1185">Reference proteome</keyword>
<dbReference type="GO" id="GO:0019843">
    <property type="term" value="F:rRNA binding"/>
    <property type="evidence" value="ECO:0007669"/>
    <property type="project" value="UniProtKB-UniRule"/>
</dbReference>
<dbReference type="InterPro" id="IPR045076">
    <property type="entry name" value="MutS"/>
</dbReference>
<dbReference type="EC" id="3.1.-.-" evidence="8"/>
<dbReference type="GO" id="GO:0030983">
    <property type="term" value="F:mismatched DNA binding"/>
    <property type="evidence" value="ECO:0007669"/>
    <property type="project" value="InterPro"/>
</dbReference>
<dbReference type="PANTHER" id="PTHR48466:SF2">
    <property type="entry name" value="OS10G0509000 PROTEIN"/>
    <property type="match status" value="1"/>
</dbReference>
<dbReference type="SUPFAM" id="SSF52540">
    <property type="entry name" value="P-loop containing nucleoside triphosphate hydrolases"/>
    <property type="match status" value="1"/>
</dbReference>
<dbReference type="SMART" id="SM00533">
    <property type="entry name" value="MUTSd"/>
    <property type="match status" value="1"/>
</dbReference>
<name>A0A4R6QCX3_9FIRM</name>
<evidence type="ECO:0000256" key="5">
    <source>
        <dbReference type="ARBA" id="ARBA00022840"/>
    </source>
</evidence>
<dbReference type="Pfam" id="PF00488">
    <property type="entry name" value="MutS_V"/>
    <property type="match status" value="1"/>
</dbReference>
<comment type="similarity">
    <text evidence="8">Belongs to the DNA mismatch repair MutS family. MutS2 subfamily.</text>
</comment>
<dbReference type="GO" id="GO:0043023">
    <property type="term" value="F:ribosomal large subunit binding"/>
    <property type="evidence" value="ECO:0007669"/>
    <property type="project" value="UniProtKB-UniRule"/>
</dbReference>
<evidence type="ECO:0000256" key="2">
    <source>
        <dbReference type="ARBA" id="ARBA00022730"/>
    </source>
</evidence>